<gene>
    <name evidence="3" type="ORF">CPJ18_13375</name>
    <name evidence="2" type="ORF">RMS29_11515</name>
</gene>
<organism evidence="3 4">
    <name type="scientific">Agrobacterium rosae</name>
    <dbReference type="NCBI Taxonomy" id="1972867"/>
    <lineage>
        <taxon>Bacteria</taxon>
        <taxon>Pseudomonadati</taxon>
        <taxon>Pseudomonadota</taxon>
        <taxon>Alphaproteobacteria</taxon>
        <taxon>Hyphomicrobiales</taxon>
        <taxon>Rhizobiaceae</taxon>
        <taxon>Rhizobium/Agrobacterium group</taxon>
        <taxon>Agrobacterium</taxon>
    </lineage>
</organism>
<evidence type="ECO:0000256" key="1">
    <source>
        <dbReference type="SAM" id="Phobius"/>
    </source>
</evidence>
<sequence>MQRLSDGEALLRFGFYFLFFGILIPPSFGSGDRRVFLRLFLLAPGFSTYATLAVLDFAITDLYSKLRQIGPKHILVRGNFMTTDMDCCEVGPIKIKRHNFLWRGIILADCLRASVSRHFFSDHLLRYTASIKMNIPHDIEGKDVILVACDEVYFWDYAISFLRSLSMIEGTFHVHLHLIKPSPDVLAQIEDLRSSLENLAISFSVDTLMGLDLPKKVNIYYNCSRFIVADQLLDLKVGRLLILDIDTIARTSPWEKLAKLKTEGAFVFRPHARKSWHKILANAVYYENSEDVPLFSRRFASSLLSVLARNPHYHIDQIIPHYLLKIGARRFKAVFGSIPGDLMSLGYDPASSLWTAKGSDKHGSKFQLEKSKIDNA</sequence>
<evidence type="ECO:0000313" key="4">
    <source>
        <dbReference type="Proteomes" id="UP000237447"/>
    </source>
</evidence>
<comment type="caution">
    <text evidence="3">The sequence shown here is derived from an EMBL/GenBank/DDBJ whole genome shotgun (WGS) entry which is preliminary data.</text>
</comment>
<reference evidence="3 4" key="1">
    <citation type="journal article" date="2018" name="Syst. Appl. Microbiol.">
        <title>Agrobacterium rosae sp. nov., isolated from galls on different agricultural crops.</title>
        <authorList>
            <person name="Kuzmanovic N."/>
            <person name="Pulawska J."/>
            <person name="Smalla K."/>
            <person name="Nesme X."/>
        </authorList>
    </citation>
    <scope>NUCLEOTIDE SEQUENCE [LARGE SCALE GENOMIC DNA]</scope>
    <source>
        <strain evidence="3 4">NCPPB 1650</strain>
    </source>
</reference>
<feature type="transmembrane region" description="Helical" evidence="1">
    <location>
        <begin position="9"/>
        <end position="29"/>
    </location>
</feature>
<dbReference type="RefSeq" id="WP_103658869.1">
    <property type="nucleotide sequence ID" value="NZ_QSWI01000002.1"/>
</dbReference>
<dbReference type="Proteomes" id="UP000237447">
    <property type="component" value="Unassembled WGS sequence"/>
</dbReference>
<dbReference type="EMBL" id="JAVRAD010000004">
    <property type="protein sequence ID" value="MDX8329857.1"/>
    <property type="molecule type" value="Genomic_DNA"/>
</dbReference>
<keyword evidence="1" id="KW-0472">Membrane</keyword>
<protein>
    <submittedName>
        <fullName evidence="3">Uncharacterized protein</fullName>
    </submittedName>
</protein>
<dbReference type="AlphaFoldDB" id="A0AAE5VPS1"/>
<dbReference type="Proteomes" id="UP001277561">
    <property type="component" value="Unassembled WGS sequence"/>
</dbReference>
<evidence type="ECO:0000313" key="5">
    <source>
        <dbReference type="Proteomes" id="UP001277561"/>
    </source>
</evidence>
<evidence type="ECO:0000313" key="3">
    <source>
        <dbReference type="EMBL" id="POO51488.1"/>
    </source>
</evidence>
<reference evidence="2 5" key="2">
    <citation type="journal article" date="2023" name="Phytobiomes J">
        <title>Deciphering the key players within the bacterial microbiota associated with aerial crown gall tumors on rhododendron: Insights into the gallobiome.</title>
        <authorList>
            <person name="Kuzmanovic N."/>
            <person name="Nesme J."/>
            <person name="Wolf J."/>
            <person name="Neumann-Schaal M."/>
            <person name="Petersen J."/>
            <person name="Fernandez-Gnecco G."/>
            <person name="Sproeer C."/>
            <person name="Bunk B."/>
            <person name="Overmann J."/>
            <person name="Sorensen S.J."/>
            <person name="Idczak E."/>
            <person name="Smalla K."/>
        </authorList>
    </citation>
    <scope>NUCLEOTIDE SEQUENCE [LARGE SCALE GENOMIC DNA]</scope>
    <source>
        <strain evidence="5">rho-14.1</strain>
        <strain evidence="2">Rho-14.1</strain>
    </source>
</reference>
<name>A0AAE5VPS1_9HYPH</name>
<keyword evidence="1" id="KW-0812">Transmembrane</keyword>
<keyword evidence="1" id="KW-1133">Transmembrane helix</keyword>
<proteinExistence type="predicted"/>
<feature type="transmembrane region" description="Helical" evidence="1">
    <location>
        <begin position="35"/>
        <end position="59"/>
    </location>
</feature>
<evidence type="ECO:0000313" key="2">
    <source>
        <dbReference type="EMBL" id="MDX8329857.1"/>
    </source>
</evidence>
<keyword evidence="5" id="KW-1185">Reference proteome</keyword>
<dbReference type="EMBL" id="NXEJ01000006">
    <property type="protein sequence ID" value="POO51488.1"/>
    <property type="molecule type" value="Genomic_DNA"/>
</dbReference>
<accession>A0AAE5VPS1</accession>